<comment type="caution">
    <text evidence="1">The sequence shown here is derived from an EMBL/GenBank/DDBJ whole genome shotgun (WGS) entry which is preliminary data.</text>
</comment>
<sequence>MLIVNDEHLKRAGIKSLSKRCSFCRKPLSEYPLIMNDDAGFHVFHAACAAALATDIILYPRSFPFDPRLAQRNEMRIQH</sequence>
<reference evidence="1" key="1">
    <citation type="submission" date="2020-10" db="EMBL/GenBank/DDBJ databases">
        <title>Taxonomic study of unclassified bacteria belonging to the class Ktedonobacteria.</title>
        <authorList>
            <person name="Yabe S."/>
            <person name="Wang C.M."/>
            <person name="Zheng Y."/>
            <person name="Sakai Y."/>
            <person name="Cavaletti L."/>
            <person name="Monciardini P."/>
            <person name="Donadio S."/>
        </authorList>
    </citation>
    <scope>NUCLEOTIDE SEQUENCE</scope>
    <source>
        <strain evidence="1">ID150040</strain>
    </source>
</reference>
<proteinExistence type="predicted"/>
<accession>A0A8J3IQJ5</accession>
<dbReference type="RefSeq" id="WP_220210707.1">
    <property type="nucleotide sequence ID" value="NZ_BNJK01000002.1"/>
</dbReference>
<name>A0A8J3IQJ5_9CHLR</name>
<dbReference type="EMBL" id="BNJK01000002">
    <property type="protein sequence ID" value="GHP00125.1"/>
    <property type="molecule type" value="Genomic_DNA"/>
</dbReference>
<dbReference type="Proteomes" id="UP000597444">
    <property type="component" value="Unassembled WGS sequence"/>
</dbReference>
<keyword evidence="2" id="KW-1185">Reference proteome</keyword>
<evidence type="ECO:0000313" key="2">
    <source>
        <dbReference type="Proteomes" id="UP000597444"/>
    </source>
</evidence>
<dbReference type="AlphaFoldDB" id="A0A8J3IQJ5"/>
<evidence type="ECO:0000313" key="1">
    <source>
        <dbReference type="EMBL" id="GHP00125.1"/>
    </source>
</evidence>
<organism evidence="1 2">
    <name type="scientific">Reticulibacter mediterranei</name>
    <dbReference type="NCBI Taxonomy" id="2778369"/>
    <lineage>
        <taxon>Bacteria</taxon>
        <taxon>Bacillati</taxon>
        <taxon>Chloroflexota</taxon>
        <taxon>Ktedonobacteria</taxon>
        <taxon>Ktedonobacterales</taxon>
        <taxon>Reticulibacteraceae</taxon>
        <taxon>Reticulibacter</taxon>
    </lineage>
</organism>
<protein>
    <submittedName>
        <fullName evidence="1">Uncharacterized protein</fullName>
    </submittedName>
</protein>
<gene>
    <name evidence="1" type="ORF">KSF_101720</name>
</gene>